<dbReference type="InterPro" id="IPR018946">
    <property type="entry name" value="PhoD-like_MPP"/>
</dbReference>
<dbReference type="HOGENOM" id="CLU_015982_1_0_11"/>
<evidence type="ECO:0000259" key="1">
    <source>
        <dbReference type="Pfam" id="PF09423"/>
    </source>
</evidence>
<dbReference type="InterPro" id="IPR052900">
    <property type="entry name" value="Phospholipid_Metab_Enz"/>
</dbReference>
<reference evidence="3" key="1">
    <citation type="submission" date="2010-08" db="EMBL/GenBank/DDBJ databases">
        <authorList>
            <person name="Muzny D."/>
            <person name="Qin X."/>
            <person name="Buhay C."/>
            <person name="Dugan-Rocha S."/>
            <person name="Ding Y."/>
            <person name="Chen G."/>
            <person name="Hawes A."/>
            <person name="Holder M."/>
            <person name="Jhangiani S."/>
            <person name="Johnson A."/>
            <person name="Khan Z."/>
            <person name="Li Z."/>
            <person name="Liu W."/>
            <person name="Liu X."/>
            <person name="Perez L."/>
            <person name="Shen H."/>
            <person name="Wang Q."/>
            <person name="Watt J."/>
            <person name="Xi L."/>
            <person name="Xin Y."/>
            <person name="Zhou J."/>
            <person name="Deng J."/>
            <person name="Jiang H."/>
            <person name="Liu Y."/>
            <person name="Qu J."/>
            <person name="Song X.-Z."/>
            <person name="Zhang L."/>
            <person name="Villasana D."/>
            <person name="Johnson A."/>
            <person name="Liu J."/>
            <person name="Liyanage D."/>
            <person name="Lorensuhewa L."/>
            <person name="Robinson T."/>
            <person name="Song A."/>
            <person name="Song B.-B."/>
            <person name="Dinh H."/>
            <person name="Thornton R."/>
            <person name="Coyle M."/>
            <person name="Francisco L."/>
            <person name="Jackson L."/>
            <person name="Javaid M."/>
            <person name="Korchina V."/>
            <person name="Kovar C."/>
            <person name="Mata R."/>
            <person name="Mathew T."/>
            <person name="Ngo R."/>
            <person name="Nguyen L."/>
            <person name="Nguyen N."/>
            <person name="Okwuonu G."/>
            <person name="Ongeri F."/>
            <person name="Pham C."/>
            <person name="Simmons D."/>
            <person name="Wilczek-Boney K."/>
            <person name="Hale W."/>
            <person name="Jakkamsetti A."/>
            <person name="Pham P."/>
            <person name="Ruth R."/>
            <person name="San Lucas F."/>
            <person name="Warren J."/>
            <person name="Zhang J."/>
            <person name="Zhao Z."/>
            <person name="Zhou C."/>
            <person name="Zhu D."/>
            <person name="Lee S."/>
            <person name="Bess C."/>
            <person name="Blankenburg K."/>
            <person name="Forbes L."/>
            <person name="Fu Q."/>
            <person name="Gubbala S."/>
            <person name="Hirani K."/>
            <person name="Jayaseelan J.C."/>
            <person name="Lara F."/>
            <person name="Munidasa M."/>
            <person name="Palculict T."/>
            <person name="Patil S."/>
            <person name="Pu L.-L."/>
            <person name="Saada N."/>
            <person name="Tang L."/>
            <person name="Weissenberger G."/>
            <person name="Zhu Y."/>
            <person name="Hemphill L."/>
            <person name="Shang Y."/>
            <person name="Youmans B."/>
            <person name="Ayvaz T."/>
            <person name="Ross M."/>
            <person name="Santibanez J."/>
            <person name="Aqrawi P."/>
            <person name="Gross S."/>
            <person name="Joshi V."/>
            <person name="Fowler G."/>
            <person name="Nazareth L."/>
            <person name="Reid J."/>
            <person name="Worley K."/>
            <person name="Petrosino J."/>
            <person name="Highlander S."/>
            <person name="Gibbs R."/>
        </authorList>
    </citation>
    <scope>NUCLEOTIDE SEQUENCE [LARGE SCALE GENOMIC DNA]</scope>
    <source>
        <strain evidence="3">DSM 15272</strain>
    </source>
</reference>
<dbReference type="Gene3D" id="3.60.21.70">
    <property type="entry name" value="PhoD-like phosphatase"/>
    <property type="match status" value="1"/>
</dbReference>
<gene>
    <name evidence="3" type="ORF">HMPREF0063_11311</name>
</gene>
<dbReference type="eggNOG" id="COG3540">
    <property type="taxonomic scope" value="Bacteria"/>
</dbReference>
<dbReference type="InterPro" id="IPR032093">
    <property type="entry name" value="PhoD_N"/>
</dbReference>
<dbReference type="InterPro" id="IPR029052">
    <property type="entry name" value="Metallo-depent_PP-like"/>
</dbReference>
<dbReference type="EMBL" id="ACLF03000004">
    <property type="protein sequence ID" value="EFQ83648.1"/>
    <property type="molecule type" value="Genomic_DNA"/>
</dbReference>
<dbReference type="Proteomes" id="UP000003111">
    <property type="component" value="Unassembled WGS sequence"/>
</dbReference>
<comment type="caution">
    <text evidence="3">The sequence shown here is derived from an EMBL/GenBank/DDBJ whole genome shotgun (WGS) entry which is preliminary data.</text>
</comment>
<evidence type="ECO:0000313" key="4">
    <source>
        <dbReference type="Proteomes" id="UP000003111"/>
    </source>
</evidence>
<sequence>MLIGGMGLAAVAGVVGPAAIPSPAASFRHHRFQHGVASGDPLPGAVVIWTRVSPTLDARPGSGLGDPVEVTWEVSTDEDFTRIVRSGVVTTDVRSDHTVKIDVDGLLPGRSYLYRFVSGPDVSPVGRTRTAPAPGAIPARLRFGVVSCSNWQAGWFSAYRHLAERGDLDAVVHLGDYLYEYQPGKYTHGHDWDDVRHHEPPHETVTLADYRVRHAQYKTDPDLQALHAAVPFVVTWDDHEVADGWFPGGAFEHQPDEGSFEDRRWAAQRAYDEWMPVRLSGTAVAGDGADIHRHLQFGDLADLTMLDLRGHRDQRLEVDDPRTHAADRSLTGPAQHAWLVDTLRTSTARWKLVGNPVMIAPMLMPPRPSAEEIAVRRTTDPMAWGPAQPNTDTWDGYPADRRRLLEAIGADDVDGVVFLSGDVHTAWANEVEGADGRPVAAEFVCASVTSNNVDDFMGTSPRTVSLAMEEAIVTLNPHVRFVNLDDHGYCVLEVTPERLLMEWWAISDRTDPGAGTRRLAARALRPGSARILTV</sequence>
<organism evidence="3 4">
    <name type="scientific">Aeromicrobium marinum DSM 15272</name>
    <dbReference type="NCBI Taxonomy" id="585531"/>
    <lineage>
        <taxon>Bacteria</taxon>
        <taxon>Bacillati</taxon>
        <taxon>Actinomycetota</taxon>
        <taxon>Actinomycetes</taxon>
        <taxon>Propionibacteriales</taxon>
        <taxon>Nocardioidaceae</taxon>
        <taxon>Aeromicrobium</taxon>
    </lineage>
</organism>
<dbReference type="Gene3D" id="2.60.40.380">
    <property type="entry name" value="Purple acid phosphatase-like, N-terminal"/>
    <property type="match status" value="1"/>
</dbReference>
<dbReference type="AlphaFoldDB" id="E2SBA2"/>
<dbReference type="PANTHER" id="PTHR43606:SF2">
    <property type="entry name" value="ALKALINE PHOSPHATASE FAMILY PROTEIN (AFU_ORTHOLOGUE AFUA_5G03860)"/>
    <property type="match status" value="1"/>
</dbReference>
<dbReference type="InterPro" id="IPR038607">
    <property type="entry name" value="PhoD-like_sf"/>
</dbReference>
<dbReference type="PANTHER" id="PTHR43606">
    <property type="entry name" value="PHOSPHATASE, PUTATIVE (AFU_ORTHOLOGUE AFUA_6G08710)-RELATED"/>
    <property type="match status" value="1"/>
</dbReference>
<evidence type="ECO:0000259" key="2">
    <source>
        <dbReference type="Pfam" id="PF16655"/>
    </source>
</evidence>
<dbReference type="SUPFAM" id="SSF56300">
    <property type="entry name" value="Metallo-dependent phosphatases"/>
    <property type="match status" value="1"/>
</dbReference>
<accession>E2SBA2</accession>
<proteinExistence type="predicted"/>
<protein>
    <submittedName>
        <fullName evidence="3">PhoD-like phosphatase</fullName>
    </submittedName>
</protein>
<name>E2SBA2_9ACTN</name>
<keyword evidence="4" id="KW-1185">Reference proteome</keyword>
<feature type="domain" description="Phospholipase D N-terminal" evidence="2">
    <location>
        <begin position="34"/>
        <end position="130"/>
    </location>
</feature>
<dbReference type="Pfam" id="PF16655">
    <property type="entry name" value="PhoD_N"/>
    <property type="match status" value="1"/>
</dbReference>
<dbReference type="STRING" id="585531.HMPREF0063_11311"/>
<evidence type="ECO:0000313" key="3">
    <source>
        <dbReference type="EMBL" id="EFQ83648.1"/>
    </source>
</evidence>
<dbReference type="Pfam" id="PF09423">
    <property type="entry name" value="PhoD"/>
    <property type="match status" value="1"/>
</dbReference>
<dbReference type="CDD" id="cd07389">
    <property type="entry name" value="MPP_PhoD"/>
    <property type="match status" value="1"/>
</dbReference>
<feature type="domain" description="PhoD-like phosphatase metallophosphatase" evidence="1">
    <location>
        <begin position="143"/>
        <end position="503"/>
    </location>
</feature>